<name>A0ABT2JZ25_9ACTN</name>
<dbReference type="InterPro" id="IPR010667">
    <property type="entry name" value="Phage_T4_Gp19"/>
</dbReference>
<feature type="signal peptide" evidence="2">
    <location>
        <begin position="1"/>
        <end position="28"/>
    </location>
</feature>
<organism evidence="3 4">
    <name type="scientific">Streptomyces gossypii</name>
    <dbReference type="NCBI Taxonomy" id="2883101"/>
    <lineage>
        <taxon>Bacteria</taxon>
        <taxon>Bacillati</taxon>
        <taxon>Actinomycetota</taxon>
        <taxon>Actinomycetes</taxon>
        <taxon>Kitasatosporales</taxon>
        <taxon>Streptomycetaceae</taxon>
        <taxon>Streptomyces</taxon>
    </lineage>
</organism>
<feature type="region of interest" description="Disordered" evidence="1">
    <location>
        <begin position="30"/>
        <end position="77"/>
    </location>
</feature>
<comment type="caution">
    <text evidence="3">The sequence shown here is derived from an EMBL/GenBank/DDBJ whole genome shotgun (WGS) entry which is preliminary data.</text>
</comment>
<proteinExistence type="predicted"/>
<evidence type="ECO:0000313" key="3">
    <source>
        <dbReference type="EMBL" id="MCT2592684.1"/>
    </source>
</evidence>
<evidence type="ECO:0000313" key="4">
    <source>
        <dbReference type="Proteomes" id="UP001156389"/>
    </source>
</evidence>
<dbReference type="PROSITE" id="PS51257">
    <property type="entry name" value="PROKAR_LIPOPROTEIN"/>
    <property type="match status" value="1"/>
</dbReference>
<feature type="region of interest" description="Disordered" evidence="1">
    <location>
        <begin position="99"/>
        <end position="129"/>
    </location>
</feature>
<keyword evidence="4" id="KW-1185">Reference proteome</keyword>
<protein>
    <submittedName>
        <fullName evidence="3">Phage tail protein</fullName>
    </submittedName>
</protein>
<feature type="compositionally biased region" description="Low complexity" evidence="1">
    <location>
        <begin position="103"/>
        <end position="114"/>
    </location>
</feature>
<reference evidence="3 4" key="1">
    <citation type="submission" date="2021-10" db="EMBL/GenBank/DDBJ databases">
        <title>Streptomyces gossypii sp. nov., isolated from soil collected from cotton field.</title>
        <authorList>
            <person name="Ge X."/>
            <person name="Chen X."/>
            <person name="Liu W."/>
        </authorList>
    </citation>
    <scope>NUCLEOTIDE SEQUENCE [LARGE SCALE GENOMIC DNA]</scope>
    <source>
        <strain evidence="3 4">N2-109</strain>
    </source>
</reference>
<evidence type="ECO:0000256" key="1">
    <source>
        <dbReference type="SAM" id="MobiDB-lite"/>
    </source>
</evidence>
<dbReference type="EMBL" id="JAJAGO010000011">
    <property type="protein sequence ID" value="MCT2592684.1"/>
    <property type="molecule type" value="Genomic_DNA"/>
</dbReference>
<accession>A0ABT2JZ25</accession>
<feature type="compositionally biased region" description="Low complexity" evidence="1">
    <location>
        <begin position="30"/>
        <end position="63"/>
    </location>
</feature>
<dbReference type="Pfam" id="PF06841">
    <property type="entry name" value="Phage_T4_gp19"/>
    <property type="match status" value="1"/>
</dbReference>
<keyword evidence="2" id="KW-0732">Signal</keyword>
<sequence>MARSTSSSRRRMAGAVTAALLSLGLLTACGSGSSDTDSSSSSSSQKSHSGAGSSDAGAKSGSKLRSKAEGGLQPGDSLTAHNFALNIEGARVEYLKEVSGLNQEQSTQQQHQQQGTPGRKLIPGQQSGGTVTVVRGTTHSAQFTGLVNGRIQPATASIVLLDYQDSAVKQYTMQNPTVIKVDTSAGADRAETVTIRFTSLTIS</sequence>
<feature type="chain" id="PRO_5046349750" evidence="2">
    <location>
        <begin position="29"/>
        <end position="203"/>
    </location>
</feature>
<dbReference type="RefSeq" id="WP_260220013.1">
    <property type="nucleotide sequence ID" value="NZ_JAJAGO010000011.1"/>
</dbReference>
<gene>
    <name evidence="3" type="ORF">LHJ74_22685</name>
</gene>
<dbReference type="Proteomes" id="UP001156389">
    <property type="component" value="Unassembled WGS sequence"/>
</dbReference>
<evidence type="ECO:0000256" key="2">
    <source>
        <dbReference type="SAM" id="SignalP"/>
    </source>
</evidence>